<name>A0A2P6SME8_ROSCH</name>
<dbReference type="AlphaFoldDB" id="A0A2P6SME8"/>
<feature type="chain" id="PRO_5015186174" evidence="1">
    <location>
        <begin position="26"/>
        <end position="92"/>
    </location>
</feature>
<evidence type="ECO:0000256" key="1">
    <source>
        <dbReference type="SAM" id="SignalP"/>
    </source>
</evidence>
<comment type="caution">
    <text evidence="2">The sequence shown here is derived from an EMBL/GenBank/DDBJ whole genome shotgun (WGS) entry which is preliminary data.</text>
</comment>
<organism evidence="2 3">
    <name type="scientific">Rosa chinensis</name>
    <name type="common">China rose</name>
    <dbReference type="NCBI Taxonomy" id="74649"/>
    <lineage>
        <taxon>Eukaryota</taxon>
        <taxon>Viridiplantae</taxon>
        <taxon>Streptophyta</taxon>
        <taxon>Embryophyta</taxon>
        <taxon>Tracheophyta</taxon>
        <taxon>Spermatophyta</taxon>
        <taxon>Magnoliopsida</taxon>
        <taxon>eudicotyledons</taxon>
        <taxon>Gunneridae</taxon>
        <taxon>Pentapetalae</taxon>
        <taxon>rosids</taxon>
        <taxon>fabids</taxon>
        <taxon>Rosales</taxon>
        <taxon>Rosaceae</taxon>
        <taxon>Rosoideae</taxon>
        <taxon>Rosoideae incertae sedis</taxon>
        <taxon>Rosa</taxon>
    </lineage>
</organism>
<gene>
    <name evidence="2" type="ORF">RchiOBHm_Chr1g0374631</name>
</gene>
<keyword evidence="3" id="KW-1185">Reference proteome</keyword>
<evidence type="ECO:0000313" key="2">
    <source>
        <dbReference type="EMBL" id="PRQ59843.1"/>
    </source>
</evidence>
<dbReference type="Proteomes" id="UP000238479">
    <property type="component" value="Chromosome 1"/>
</dbReference>
<sequence>MSATSHSHIHVLCLIKLFNLSQLKAKTWQTTFSTFSLIFPCNPDFILQISPSHVSLTLFLNQHQPLIQPFPSSLLKIYIPRPILLLGVTTEQ</sequence>
<dbReference type="EMBL" id="PDCK01000039">
    <property type="protein sequence ID" value="PRQ59843.1"/>
    <property type="molecule type" value="Genomic_DNA"/>
</dbReference>
<keyword evidence="1" id="KW-0732">Signal</keyword>
<accession>A0A2P6SME8</accession>
<dbReference type="Gramene" id="PRQ59843">
    <property type="protein sequence ID" value="PRQ59843"/>
    <property type="gene ID" value="RchiOBHm_Chr1g0374631"/>
</dbReference>
<protein>
    <submittedName>
        <fullName evidence="2">Uncharacterized protein</fullName>
    </submittedName>
</protein>
<feature type="signal peptide" evidence="1">
    <location>
        <begin position="1"/>
        <end position="25"/>
    </location>
</feature>
<reference evidence="2 3" key="1">
    <citation type="journal article" date="2018" name="Nat. Genet.">
        <title>The Rosa genome provides new insights in the design of modern roses.</title>
        <authorList>
            <person name="Bendahmane M."/>
        </authorList>
    </citation>
    <scope>NUCLEOTIDE SEQUENCE [LARGE SCALE GENOMIC DNA]</scope>
    <source>
        <strain evidence="3">cv. Old Blush</strain>
    </source>
</reference>
<proteinExistence type="predicted"/>
<evidence type="ECO:0000313" key="3">
    <source>
        <dbReference type="Proteomes" id="UP000238479"/>
    </source>
</evidence>